<dbReference type="Pfam" id="PF01476">
    <property type="entry name" value="LysM"/>
    <property type="match status" value="2"/>
</dbReference>
<protein>
    <submittedName>
        <fullName evidence="6">LysM domain-containing protein</fullName>
    </submittedName>
</protein>
<evidence type="ECO:0000256" key="3">
    <source>
        <dbReference type="ARBA" id="ARBA00044955"/>
    </source>
</evidence>
<feature type="domain" description="LysM" evidence="5">
    <location>
        <begin position="281"/>
        <end position="332"/>
    </location>
</feature>
<dbReference type="AlphaFoldDB" id="A0A166V665"/>
<dbReference type="PANTHER" id="PTHR34997">
    <property type="entry name" value="AM15"/>
    <property type="match status" value="1"/>
</dbReference>
<dbReference type="InterPro" id="IPR018392">
    <property type="entry name" value="LysM"/>
</dbReference>
<dbReference type="InterPro" id="IPR052210">
    <property type="entry name" value="LysM1-like"/>
</dbReference>
<dbReference type="PROSITE" id="PS51782">
    <property type="entry name" value="LYSM"/>
    <property type="match status" value="2"/>
</dbReference>
<dbReference type="PANTHER" id="PTHR34997:SF16">
    <property type="entry name" value="LYSM DOMAIN-CONTAINING PROTEIN"/>
    <property type="match status" value="1"/>
</dbReference>
<dbReference type="Proteomes" id="UP000076552">
    <property type="component" value="Unassembled WGS sequence"/>
</dbReference>
<evidence type="ECO:0000256" key="1">
    <source>
        <dbReference type="ARBA" id="ARBA00022669"/>
    </source>
</evidence>
<dbReference type="SUPFAM" id="SSF54106">
    <property type="entry name" value="LysM domain"/>
    <property type="match status" value="2"/>
</dbReference>
<reference evidence="6 7" key="1">
    <citation type="submission" date="2015-06" db="EMBL/GenBank/DDBJ databases">
        <title>Survival trade-offs in plant roots during colonization by closely related pathogenic and mutualistic fungi.</title>
        <authorList>
            <person name="Hacquard S."/>
            <person name="Kracher B."/>
            <person name="Hiruma K."/>
            <person name="Weinman A."/>
            <person name="Muench P."/>
            <person name="Garrido Oter R."/>
            <person name="Ver Loren van Themaat E."/>
            <person name="Dallerey J.-F."/>
            <person name="Damm U."/>
            <person name="Henrissat B."/>
            <person name="Lespinet O."/>
            <person name="Thon M."/>
            <person name="Kemen E."/>
            <person name="McHardy A.C."/>
            <person name="Schulze-Lefert P."/>
            <person name="O'Connell R.J."/>
        </authorList>
    </citation>
    <scope>NUCLEOTIDE SEQUENCE [LARGE SCALE GENOMIC DNA]</scope>
    <source>
        <strain evidence="6 7">0861</strain>
    </source>
</reference>
<evidence type="ECO:0000256" key="2">
    <source>
        <dbReference type="ARBA" id="ARBA00023026"/>
    </source>
</evidence>
<evidence type="ECO:0000313" key="6">
    <source>
        <dbReference type="EMBL" id="KZL74212.1"/>
    </source>
</evidence>
<evidence type="ECO:0000259" key="5">
    <source>
        <dbReference type="PROSITE" id="PS51782"/>
    </source>
</evidence>
<keyword evidence="1" id="KW-0147">Chitin-binding</keyword>
<accession>A0A166V665</accession>
<sequence>MFLSSRFSQRVLALGVLMGTAWGGPVSVMSLLETRALGFQAVPQQLLDISTLDSTCLQVLKQTINCEETVADLGQREYHGSLEDAKLTDAVCVASCKSALTVARRRIEGACAKTPELLPGMTVLSYIDSIIVGWEETCLKDEESGKYCNDIIESWEEVEEIEDMPQDELCSYCYGAKLRLMQKSEYSVYDEYYAAMLEYVNKECGVEGDTTPIKQPTQNNGTQPGTCFSGKTIVTKEGDSCDSIAIANSVSGASLYYINPNLPDCKSIEAGRELCLPETCATYTVKDGDTCIEVGVDAGTSWMNLIDWNLMLDARCSNLWNSDPFWGQVICVTAPGGEFEDGGSGGGGDGTGNGNSGGEGGSGNGYSETIVEPPEGKVGEGTTKNCGFYIQAKEGLGCAKMIVTASRSTPMDLFLEVNPSLGTAAKCDENLAVGVWYCLSPHYAWDDEQPKPTA</sequence>
<gene>
    <name evidence="6" type="ORF">CT0861_01793</name>
</gene>
<keyword evidence="7" id="KW-1185">Reference proteome</keyword>
<evidence type="ECO:0000256" key="4">
    <source>
        <dbReference type="SAM" id="MobiDB-lite"/>
    </source>
</evidence>
<feature type="region of interest" description="Disordered" evidence="4">
    <location>
        <begin position="341"/>
        <end position="378"/>
    </location>
</feature>
<evidence type="ECO:0000313" key="7">
    <source>
        <dbReference type="Proteomes" id="UP000076552"/>
    </source>
</evidence>
<organism evidence="6 7">
    <name type="scientific">Colletotrichum tofieldiae</name>
    <dbReference type="NCBI Taxonomy" id="708197"/>
    <lineage>
        <taxon>Eukaryota</taxon>
        <taxon>Fungi</taxon>
        <taxon>Dikarya</taxon>
        <taxon>Ascomycota</taxon>
        <taxon>Pezizomycotina</taxon>
        <taxon>Sordariomycetes</taxon>
        <taxon>Hypocreomycetidae</taxon>
        <taxon>Glomerellales</taxon>
        <taxon>Glomerellaceae</taxon>
        <taxon>Colletotrichum</taxon>
        <taxon>Colletotrichum spaethianum species complex</taxon>
    </lineage>
</organism>
<name>A0A166V665_9PEZI</name>
<proteinExistence type="inferred from homology"/>
<feature type="compositionally biased region" description="Gly residues" evidence="4">
    <location>
        <begin position="342"/>
        <end position="364"/>
    </location>
</feature>
<comment type="similarity">
    <text evidence="3">Belongs to the secreted LysM effector family.</text>
</comment>
<feature type="domain" description="LysM" evidence="5">
    <location>
        <begin position="231"/>
        <end position="276"/>
    </location>
</feature>
<comment type="caution">
    <text evidence="6">The sequence shown here is derived from an EMBL/GenBank/DDBJ whole genome shotgun (WGS) entry which is preliminary data.</text>
</comment>
<dbReference type="GO" id="GO:0008061">
    <property type="term" value="F:chitin binding"/>
    <property type="evidence" value="ECO:0007669"/>
    <property type="project" value="UniProtKB-KW"/>
</dbReference>
<dbReference type="SMART" id="SM00257">
    <property type="entry name" value="LysM"/>
    <property type="match status" value="2"/>
</dbReference>
<dbReference type="Gene3D" id="3.10.350.10">
    <property type="entry name" value="LysM domain"/>
    <property type="match status" value="2"/>
</dbReference>
<keyword evidence="2" id="KW-0843">Virulence</keyword>
<dbReference type="InterPro" id="IPR036779">
    <property type="entry name" value="LysM_dom_sf"/>
</dbReference>
<dbReference type="CDD" id="cd00118">
    <property type="entry name" value="LysM"/>
    <property type="match status" value="2"/>
</dbReference>
<dbReference type="EMBL" id="LFIV01000035">
    <property type="protein sequence ID" value="KZL74212.1"/>
    <property type="molecule type" value="Genomic_DNA"/>
</dbReference>